<reference evidence="9" key="1">
    <citation type="submission" date="2016-11" db="EMBL/GenBank/DDBJ databases">
        <authorList>
            <person name="Varghese N."/>
            <person name="Submissions S."/>
        </authorList>
    </citation>
    <scope>NUCLEOTIDE SEQUENCE [LARGE SCALE GENOMIC DNA]</scope>
    <source>
        <strain evidence="9">DSM 2635</strain>
    </source>
</reference>
<dbReference type="Proteomes" id="UP000243255">
    <property type="component" value="Unassembled WGS sequence"/>
</dbReference>
<dbReference type="Pfam" id="PF02687">
    <property type="entry name" value="FtsX"/>
    <property type="match status" value="1"/>
</dbReference>
<dbReference type="EMBL" id="FQWX01000001">
    <property type="protein sequence ID" value="SHG38382.1"/>
    <property type="molecule type" value="Genomic_DNA"/>
</dbReference>
<protein>
    <submittedName>
        <fullName evidence="8">FtsX-like permease family protein</fullName>
    </submittedName>
</protein>
<keyword evidence="9" id="KW-1185">Reference proteome</keyword>
<dbReference type="RefSeq" id="WP_073123154.1">
    <property type="nucleotide sequence ID" value="NZ_BAABCH010000010.1"/>
</dbReference>
<feature type="transmembrane region" description="Helical" evidence="6">
    <location>
        <begin position="352"/>
        <end position="371"/>
    </location>
</feature>
<feature type="transmembrane region" description="Helical" evidence="6">
    <location>
        <begin position="718"/>
        <end position="740"/>
    </location>
</feature>
<evidence type="ECO:0000256" key="4">
    <source>
        <dbReference type="ARBA" id="ARBA00022989"/>
    </source>
</evidence>
<feature type="transmembrane region" description="Helical" evidence="6">
    <location>
        <begin position="391"/>
        <end position="407"/>
    </location>
</feature>
<organism evidence="8 9">
    <name type="scientific">Asaccharospora irregularis DSM 2635</name>
    <dbReference type="NCBI Taxonomy" id="1121321"/>
    <lineage>
        <taxon>Bacteria</taxon>
        <taxon>Bacillati</taxon>
        <taxon>Bacillota</taxon>
        <taxon>Clostridia</taxon>
        <taxon>Peptostreptococcales</taxon>
        <taxon>Peptostreptococcaceae</taxon>
        <taxon>Asaccharospora</taxon>
    </lineage>
</organism>
<evidence type="ECO:0000256" key="2">
    <source>
        <dbReference type="ARBA" id="ARBA00022475"/>
    </source>
</evidence>
<feature type="transmembrane region" description="Helical" evidence="6">
    <location>
        <begin position="132"/>
        <end position="151"/>
    </location>
</feature>
<feature type="transmembrane region" description="Helical" evidence="6">
    <location>
        <begin position="208"/>
        <end position="227"/>
    </location>
</feature>
<feature type="transmembrane region" description="Helical" evidence="6">
    <location>
        <begin position="300"/>
        <end position="319"/>
    </location>
</feature>
<evidence type="ECO:0000256" key="5">
    <source>
        <dbReference type="ARBA" id="ARBA00023136"/>
    </source>
</evidence>
<comment type="subcellular location">
    <subcellularLocation>
        <location evidence="1">Cell membrane</location>
        <topology evidence="1">Multi-pass membrane protein</topology>
    </subcellularLocation>
</comment>
<dbReference type="InterPro" id="IPR003838">
    <property type="entry name" value="ABC3_permease_C"/>
</dbReference>
<feature type="transmembrane region" description="Helical" evidence="6">
    <location>
        <begin position="82"/>
        <end position="99"/>
    </location>
</feature>
<dbReference type="PANTHER" id="PTHR46795">
    <property type="entry name" value="ABC TRANSPORTER PERMEASE-RELATED-RELATED"/>
    <property type="match status" value="1"/>
</dbReference>
<dbReference type="PANTHER" id="PTHR46795:SF3">
    <property type="entry name" value="ABC TRANSPORTER PERMEASE"/>
    <property type="match status" value="1"/>
</dbReference>
<feature type="transmembrane region" description="Helical" evidence="6">
    <location>
        <begin position="105"/>
        <end position="125"/>
    </location>
</feature>
<feature type="domain" description="ABC3 transporter permease C-terminal" evidence="7">
    <location>
        <begin position="255"/>
        <end position="357"/>
    </location>
</feature>
<dbReference type="AlphaFoldDB" id="A0A1M5JCV1"/>
<evidence type="ECO:0000259" key="7">
    <source>
        <dbReference type="Pfam" id="PF02687"/>
    </source>
</evidence>
<feature type="transmembrane region" description="Helical" evidence="6">
    <location>
        <begin position="419"/>
        <end position="441"/>
    </location>
</feature>
<dbReference type="InterPro" id="IPR052536">
    <property type="entry name" value="ABC-4_Integral_Memb_Prot"/>
</dbReference>
<feature type="transmembrane region" description="Helical" evidence="6">
    <location>
        <begin position="775"/>
        <end position="791"/>
    </location>
</feature>
<evidence type="ECO:0000256" key="6">
    <source>
        <dbReference type="SAM" id="Phobius"/>
    </source>
</evidence>
<feature type="transmembrane region" description="Helical" evidence="6">
    <location>
        <begin position="248"/>
        <end position="272"/>
    </location>
</feature>
<keyword evidence="5 6" id="KW-0472">Membrane</keyword>
<keyword evidence="4 6" id="KW-1133">Transmembrane helix</keyword>
<evidence type="ECO:0000256" key="1">
    <source>
        <dbReference type="ARBA" id="ARBA00004651"/>
    </source>
</evidence>
<proteinExistence type="predicted"/>
<name>A0A1M5JCV1_9FIRM</name>
<dbReference type="STRING" id="1121321.SAMN04488530_10185"/>
<feature type="transmembrane region" description="Helical" evidence="6">
    <location>
        <begin position="7"/>
        <end position="28"/>
    </location>
</feature>
<gene>
    <name evidence="8" type="ORF">SAMN04488530_10185</name>
</gene>
<keyword evidence="2" id="KW-1003">Cell membrane</keyword>
<sequence>MKDRKGIFRIINISIIILILGTFLFPWVQIGEKEFTVLDMLKDVSAAGGLESYIKVNNIFDISSMGGEISIYLFVIEKLMKMLLGIAVLEIINLVLTILKKKSLFIKNLLLVTSSGIVCVILAVADMFGNKLTGPIMLFLVCIDLMISKYFEWVADEEEKKNKKSNQSKLESNFQKLFSKYKKRKRFQISRELNKVYKKGVFKNFKNLAVFVLSSSLIVAVIFQVYYMKALFSGIGNSEIIDMTVGKVIVGSMNIITILLIFFLVLSMMNYFRSRSREYGLLSMLGIEDNTLDLLQLKEYIMVLVLSLVMGFILGEVIARVTTSILNIYMSGLIALNIMQWTIYFNVARDTLAIWIAVYIIFNQLVFCLGADAVLMKNVQKTKWPKHQNKFFIAGLAILLLVISIMGTPTGQKSLSVPIVLSVLSIYFLYFSINAIGIENLKKKSSKYYKKIFYVSKYSHRFSSHINMQFCTVVFIFILVFVYSARLLDQITISSADEKYPYDLVWMANKEDDDFLEKVSKSYSIDYKTVPFIRITTGEYAQNLGMSESEYNRWSGENLDVKSKEINIVYQCEEKERNQLGISWDHKKPYMHIGKGEKTYWIKFGSDLSTLMTENFTKEYSVEKTYTNNIIGSFRDYRNENIIIFSDEDYEKIKNKADGANYLVTMNIPNESKEVAKKEIKEYAKEHSERNFVDGTLSLYDKDELVIKDKVERLLSSVIYIVISLIILISSLFMIILKCVSELTDIRNRSKLFKVIGVSPLDEKTNIKREYLREIWAPSITGIAIGSILLIEELCLRNMSGALLSKYLINYSLLLFILLMVLSVVSFVGINILYKYIKNTDR</sequence>
<keyword evidence="3 6" id="KW-0812">Transmembrane</keyword>
<feature type="transmembrane region" description="Helical" evidence="6">
    <location>
        <begin position="811"/>
        <end position="834"/>
    </location>
</feature>
<accession>A0A1M5JCV1</accession>
<evidence type="ECO:0000313" key="9">
    <source>
        <dbReference type="Proteomes" id="UP000243255"/>
    </source>
</evidence>
<dbReference type="OrthoDB" id="9781780at2"/>
<dbReference type="GO" id="GO:0005886">
    <property type="term" value="C:plasma membrane"/>
    <property type="evidence" value="ECO:0007669"/>
    <property type="project" value="UniProtKB-SubCell"/>
</dbReference>
<evidence type="ECO:0000256" key="3">
    <source>
        <dbReference type="ARBA" id="ARBA00022692"/>
    </source>
</evidence>
<evidence type="ECO:0000313" key="8">
    <source>
        <dbReference type="EMBL" id="SHG38382.1"/>
    </source>
</evidence>
<feature type="transmembrane region" description="Helical" evidence="6">
    <location>
        <begin position="462"/>
        <end position="485"/>
    </location>
</feature>